<accession>H1CYX1</accession>
<dbReference type="InterPro" id="IPR053745">
    <property type="entry name" value="Viral_Tail_Comp_sf"/>
</dbReference>
<proteinExistence type="predicted"/>
<dbReference type="HOGENOM" id="CLU_1701454_0_0_9"/>
<sequence length="154" mass="17252">MVYTTPFAATMKALYGALNKNADVGVEWFDSAVPMNEITDHFKSQERFEYGIFGEMDADCSDNKDTALWTVSINLEIYSNYRGRKNISSILENLLNYLSTKGKGWDALAKIYAENGFNLVAITVGALHINLPIYSDIGTWQSGETKVQFTLSQK</sequence>
<protein>
    <submittedName>
        <fullName evidence="1">Uncharacterized protein</fullName>
    </submittedName>
</protein>
<evidence type="ECO:0000313" key="2">
    <source>
        <dbReference type="Proteomes" id="UP000003277"/>
    </source>
</evidence>
<name>H1CYX1_9FIRM</name>
<dbReference type="EMBL" id="ADLT01000015">
    <property type="protein sequence ID" value="EHO63542.1"/>
    <property type="molecule type" value="Genomic_DNA"/>
</dbReference>
<dbReference type="Gene3D" id="3.30.2000.30">
    <property type="match status" value="1"/>
</dbReference>
<dbReference type="Proteomes" id="UP000003277">
    <property type="component" value="Unassembled WGS sequence"/>
</dbReference>
<dbReference type="STRING" id="742743.HMPREF9453_00559"/>
<keyword evidence="2" id="KW-1185">Reference proteome</keyword>
<dbReference type="RefSeq" id="WP_008859063.1">
    <property type="nucleotide sequence ID" value="NZ_JH591187.1"/>
</dbReference>
<comment type="caution">
    <text evidence="1">The sequence shown here is derived from an EMBL/GenBank/DDBJ whole genome shotgun (WGS) entry which is preliminary data.</text>
</comment>
<dbReference type="OrthoDB" id="3035293at2"/>
<dbReference type="AlphaFoldDB" id="H1CYX1"/>
<evidence type="ECO:0000313" key="1">
    <source>
        <dbReference type="EMBL" id="EHO63542.1"/>
    </source>
</evidence>
<reference evidence="1 2" key="1">
    <citation type="submission" date="2011-11" db="EMBL/GenBank/DDBJ databases">
        <title>The Genome Sequence of Dialister succinatiphilus YIT 11850.</title>
        <authorList>
            <consortium name="The Broad Institute Genome Sequencing Platform"/>
            <person name="Earl A."/>
            <person name="Ward D."/>
            <person name="Feldgarden M."/>
            <person name="Gevers D."/>
            <person name="Morotomi M."/>
            <person name="Young S.K."/>
            <person name="Zeng Q."/>
            <person name="Gargeya S."/>
            <person name="Fitzgerald M."/>
            <person name="Haas B."/>
            <person name="Abouelleil A."/>
            <person name="Alvarado L."/>
            <person name="Arachchi H.M."/>
            <person name="Berlin A."/>
            <person name="Brown A."/>
            <person name="Chapman S.B."/>
            <person name="Dunbar C."/>
            <person name="Gearin G."/>
            <person name="Goldberg J."/>
            <person name="Griggs A."/>
            <person name="Gujja S."/>
            <person name="Heiman D."/>
            <person name="Howarth C."/>
            <person name="Lui A."/>
            <person name="MacDonald P.J.P."/>
            <person name="Montmayeur A."/>
            <person name="Murphy C."/>
            <person name="Neiman D."/>
            <person name="Pearson M."/>
            <person name="Priest M."/>
            <person name="Roberts A."/>
            <person name="Saif S."/>
            <person name="Shea T."/>
            <person name="Sisk P."/>
            <person name="Stolte C."/>
            <person name="Sykes S."/>
            <person name="Wortman J."/>
            <person name="Nusbaum C."/>
            <person name="Birren B."/>
        </authorList>
    </citation>
    <scope>NUCLEOTIDE SEQUENCE [LARGE SCALE GENOMIC DNA]</scope>
    <source>
        <strain evidence="1 2">YIT 11850</strain>
    </source>
</reference>
<gene>
    <name evidence="1" type="ORF">HMPREF9453_00559</name>
</gene>
<organism evidence="1 2">
    <name type="scientific">Dialister succinatiphilus YIT 11850</name>
    <dbReference type="NCBI Taxonomy" id="742743"/>
    <lineage>
        <taxon>Bacteria</taxon>
        <taxon>Bacillati</taxon>
        <taxon>Bacillota</taxon>
        <taxon>Negativicutes</taxon>
        <taxon>Veillonellales</taxon>
        <taxon>Veillonellaceae</taxon>
        <taxon>Dialister</taxon>
    </lineage>
</organism>